<dbReference type="Proteomes" id="UP000504882">
    <property type="component" value="Unassembled WGS sequence"/>
</dbReference>
<comment type="caution">
    <text evidence="1">The sequence shown here is derived from an EMBL/GenBank/DDBJ whole genome shotgun (WGS) entry which is preliminary data.</text>
</comment>
<dbReference type="EMBL" id="SMNA01000016">
    <property type="protein sequence ID" value="TDE88571.1"/>
    <property type="molecule type" value="Genomic_DNA"/>
</dbReference>
<dbReference type="SUPFAM" id="SSF53649">
    <property type="entry name" value="Alkaline phosphatase-like"/>
    <property type="match status" value="1"/>
</dbReference>
<proteinExistence type="predicted"/>
<accession>A0ABY2E218</accession>
<dbReference type="Gene3D" id="3.40.720.10">
    <property type="entry name" value="Alkaline Phosphatase, subunit A"/>
    <property type="match status" value="1"/>
</dbReference>
<dbReference type="PANTHER" id="PTHR10151:SF120">
    <property type="entry name" value="BIS(5'-ADENOSYL)-TRIPHOSPHATASE"/>
    <property type="match status" value="1"/>
</dbReference>
<gene>
    <name evidence="1" type="ORF">EXU48_22880</name>
</gene>
<name>A0ABY2E218_9MICO</name>
<reference evidence="1 2" key="1">
    <citation type="submission" date="2019-03" db="EMBL/GenBank/DDBJ databases">
        <title>Genomic features of bacteria from cold environments.</title>
        <authorList>
            <person name="Shen L."/>
        </authorList>
    </citation>
    <scope>NUCLEOTIDE SEQUENCE [LARGE SCALE GENOMIC DNA]</scope>
    <source>
        <strain evidence="2">T3246-1</strain>
    </source>
</reference>
<evidence type="ECO:0000313" key="1">
    <source>
        <dbReference type="EMBL" id="TDE88571.1"/>
    </source>
</evidence>
<keyword evidence="2" id="KW-1185">Reference proteome</keyword>
<sequence>MRMSRNRLLVISVDAMVGEDLELARTLPTFSRLIERAAIAEIESVFPTVTYPNHTAQTTGCGPATTGIFNNLTFDPYAPVPVWFWDSRHIRVPTLFAAAKAAGLRTAAVQWPVTAHDEDIDVLVPEVWQIEQWGGIEELYRGTASPGAWERYVSPHVHKVVWSPKRDFNDFAAAVAQDILREERPDVMFLHLVAVDAARHAAGPFGPPVDAALRRVDALLGEIVATMEEVGTLESTNVVLVSDHGHLATTQHTNLNALFAERGLLRLDDAGALVDYDVYCHGAGLSAQLFLAEDLTDARRVEVEALLAEIVAEPTYRIAEIITASVARERYGLDGPFAYVVISEPGVQVAPHLDRAVIAVPGDPDFIGYAGNHGHEPSHGGQPVFIASGPDFAPGVHAGRRSILDEAPTFAAVLGLDLPAAEGTVVTEVLAAALAER</sequence>
<dbReference type="PANTHER" id="PTHR10151">
    <property type="entry name" value="ECTONUCLEOTIDE PYROPHOSPHATASE/PHOSPHODIESTERASE"/>
    <property type="match status" value="1"/>
</dbReference>
<dbReference type="InterPro" id="IPR002591">
    <property type="entry name" value="Phosphodiest/P_Trfase"/>
</dbReference>
<dbReference type="InterPro" id="IPR017850">
    <property type="entry name" value="Alkaline_phosphatase_core_sf"/>
</dbReference>
<organism evidence="1 2">
    <name type="scientific">Occultella glacieicola</name>
    <dbReference type="NCBI Taxonomy" id="2518684"/>
    <lineage>
        <taxon>Bacteria</taxon>
        <taxon>Bacillati</taxon>
        <taxon>Actinomycetota</taxon>
        <taxon>Actinomycetes</taxon>
        <taxon>Micrococcales</taxon>
        <taxon>Ruaniaceae</taxon>
        <taxon>Occultella</taxon>
    </lineage>
</organism>
<dbReference type="CDD" id="cd16018">
    <property type="entry name" value="Enpp"/>
    <property type="match status" value="1"/>
</dbReference>
<dbReference type="Pfam" id="PF01663">
    <property type="entry name" value="Phosphodiest"/>
    <property type="match status" value="1"/>
</dbReference>
<evidence type="ECO:0000313" key="2">
    <source>
        <dbReference type="Proteomes" id="UP000504882"/>
    </source>
</evidence>
<protein>
    <submittedName>
        <fullName evidence="1">Alkaline phosphatase family protein</fullName>
    </submittedName>
</protein>